<name>A0A520MH17_9GAMM</name>
<evidence type="ECO:0000256" key="1">
    <source>
        <dbReference type="SAM" id="SignalP"/>
    </source>
</evidence>
<comment type="caution">
    <text evidence="2">The sequence shown here is derived from an EMBL/GenBank/DDBJ whole genome shotgun (WGS) entry which is preliminary data.</text>
</comment>
<proteinExistence type="predicted"/>
<reference evidence="2 3" key="1">
    <citation type="submission" date="2019-02" db="EMBL/GenBank/DDBJ databases">
        <title>Prokaryotic population dynamics and viral predation in marine succession experiment using metagenomics: the confinement effect.</title>
        <authorList>
            <person name="Haro-Moreno J.M."/>
            <person name="Rodriguez-Valera F."/>
            <person name="Lopez-Perez M."/>
        </authorList>
    </citation>
    <scope>NUCLEOTIDE SEQUENCE [LARGE SCALE GENOMIC DNA]</scope>
    <source>
        <strain evidence="2">MED-G170</strain>
    </source>
</reference>
<protein>
    <submittedName>
        <fullName evidence="2">Uncharacterized protein</fullName>
    </submittedName>
</protein>
<organism evidence="2 3">
    <name type="scientific">SAR92 clade bacterium</name>
    <dbReference type="NCBI Taxonomy" id="2315479"/>
    <lineage>
        <taxon>Bacteria</taxon>
        <taxon>Pseudomonadati</taxon>
        <taxon>Pseudomonadota</taxon>
        <taxon>Gammaproteobacteria</taxon>
        <taxon>Cellvibrionales</taxon>
        <taxon>Porticoccaceae</taxon>
        <taxon>SAR92 clade</taxon>
    </lineage>
</organism>
<evidence type="ECO:0000313" key="2">
    <source>
        <dbReference type="EMBL" id="RZO20510.1"/>
    </source>
</evidence>
<dbReference type="Proteomes" id="UP000315889">
    <property type="component" value="Unassembled WGS sequence"/>
</dbReference>
<keyword evidence="1" id="KW-0732">Signal</keyword>
<dbReference type="EMBL" id="SHBP01000004">
    <property type="protein sequence ID" value="RZO20510.1"/>
    <property type="molecule type" value="Genomic_DNA"/>
</dbReference>
<feature type="signal peptide" evidence="1">
    <location>
        <begin position="1"/>
        <end position="19"/>
    </location>
</feature>
<accession>A0A520MH17</accession>
<dbReference type="AlphaFoldDB" id="A0A520MH17"/>
<evidence type="ECO:0000313" key="3">
    <source>
        <dbReference type="Proteomes" id="UP000315889"/>
    </source>
</evidence>
<gene>
    <name evidence="2" type="ORF">EVB03_04425</name>
</gene>
<feature type="chain" id="PRO_5022139812" evidence="1">
    <location>
        <begin position="20"/>
        <end position="230"/>
    </location>
</feature>
<sequence length="230" mass="25591">MKNLLIILAFISLTFSATAAHHEEGEASPKVKGNNFAYLSSYTIPAGSNPAILAKSLKKSIASLESSGFNDCGLLRHQFGGDRAFYTYCYFDSWEHFGEINDTDEPAGREARQLHGNHSDHLVAVVEANLTKLTPYVVMARYTFGPYLTDNEKRANASTIFSAYDSAFGGCNMMEHFWGPEQAWYFVCGYESYADFGAKVAAVSVIHENELADMKLDVLEHSDELMIRIK</sequence>